<dbReference type="GeneID" id="121100782"/>
<protein>
    <submittedName>
        <fullName evidence="2">Uncharacterized protein LOC121100782 isoform X1</fullName>
    </submittedName>
</protein>
<proteinExistence type="predicted"/>
<evidence type="ECO:0000313" key="2">
    <source>
        <dbReference type="RefSeq" id="XP_040478596.1"/>
    </source>
</evidence>
<name>A0A8M1F5H6_URSMA</name>
<keyword evidence="1" id="KW-1185">Reference proteome</keyword>
<dbReference type="Proteomes" id="UP000261680">
    <property type="component" value="Unplaced"/>
</dbReference>
<gene>
    <name evidence="2" type="primary">LOC121100782</name>
</gene>
<accession>A0A8M1F5H6</accession>
<organism evidence="1 2">
    <name type="scientific">Ursus maritimus</name>
    <name type="common">Polar bear</name>
    <name type="synonym">Thalarctos maritimus</name>
    <dbReference type="NCBI Taxonomy" id="29073"/>
    <lineage>
        <taxon>Eukaryota</taxon>
        <taxon>Metazoa</taxon>
        <taxon>Chordata</taxon>
        <taxon>Craniata</taxon>
        <taxon>Vertebrata</taxon>
        <taxon>Euteleostomi</taxon>
        <taxon>Mammalia</taxon>
        <taxon>Eutheria</taxon>
        <taxon>Laurasiatheria</taxon>
        <taxon>Carnivora</taxon>
        <taxon>Caniformia</taxon>
        <taxon>Ursidae</taxon>
        <taxon>Ursus</taxon>
    </lineage>
</organism>
<dbReference type="RefSeq" id="XP_040478596.1">
    <property type="nucleotide sequence ID" value="XM_040622662.1"/>
</dbReference>
<evidence type="ECO:0000313" key="1">
    <source>
        <dbReference type="Proteomes" id="UP000261680"/>
    </source>
</evidence>
<dbReference type="AlphaFoldDB" id="A0A8M1F5H6"/>
<reference evidence="2" key="1">
    <citation type="submission" date="2025-08" db="UniProtKB">
        <authorList>
            <consortium name="RefSeq"/>
        </authorList>
    </citation>
    <scope>IDENTIFICATION</scope>
    <source>
        <tissue evidence="2">Whole blood</tissue>
    </source>
</reference>
<dbReference type="KEGG" id="umr:121100782"/>
<sequence>MRARVTSRRAVGRAHASRRLGRSRVSTLGWPGGVGLGQERGRVAWPLARLRSPSNRRRKGCCQKPRQLRSPVVGRLGEKQFRKPRGPCSCADSSVAGPKGSFILFIASFFSLLVSPRQDVSLSPKRERKGIKSWNCCQKLHLLLKALMHVRKRPAERWHCFDTSRREGPLHPTSTVLPFFVISANLTEEWFCIVFKLYFLY</sequence>